<feature type="region of interest" description="Disordered" evidence="6">
    <location>
        <begin position="299"/>
        <end position="355"/>
    </location>
</feature>
<sequence>MPPPLTIPAIPGPDANGMSAEEWARLPHDSMGSLTISVAAVCTSLSTLAVALRLYTRGYIMRGEIGKDDIFAIIALVFVYVNNGLAIAHTYFGLGTHGYDLAGGMETIVMFFKLLYAEQILYHANLLFIKLTLLLQYYRLVHLIDQYKRPYMVIMAISVFWAFISVCLLAFSCYPIASFWDKTIPGFTCNFATGLVATVGNIVTDFVILILPIPVVLQLNMTTAQKVATLCIFAVGSFACIVSILRVVLLPSALDVTYTAAVTASWTMAELTAGLICPCLMTLGPLLRRLIPMFASLSNRGRGRSSERTAGTGSSHHPSKFGRREGYKLQSLGKRSGTTTSRPTQRTNFDTSEEELTLHDMFGTSRATIHDPHHHQQQRQNNNTTAAGTSTSTAPGSPELLSATSPALASPLSSHPVSSPTARGPLLEHSRSQSFRMDKLRLSPGVREEISAGPASWDGVVGSGSGDDAMGNRSRIFGGSRR</sequence>
<dbReference type="RefSeq" id="XP_066670202.1">
    <property type="nucleotide sequence ID" value="XM_066811279.1"/>
</dbReference>
<feature type="domain" description="Rhodopsin" evidence="8">
    <location>
        <begin position="52"/>
        <end position="289"/>
    </location>
</feature>
<accession>A0ABR1WQ90</accession>
<dbReference type="EMBL" id="JAQQWN010000005">
    <property type="protein sequence ID" value="KAK8085693.1"/>
    <property type="molecule type" value="Genomic_DNA"/>
</dbReference>
<dbReference type="GeneID" id="92044339"/>
<organism evidence="9 10">
    <name type="scientific">Apiospora hydei</name>
    <dbReference type="NCBI Taxonomy" id="1337664"/>
    <lineage>
        <taxon>Eukaryota</taxon>
        <taxon>Fungi</taxon>
        <taxon>Dikarya</taxon>
        <taxon>Ascomycota</taxon>
        <taxon>Pezizomycotina</taxon>
        <taxon>Sordariomycetes</taxon>
        <taxon>Xylariomycetidae</taxon>
        <taxon>Amphisphaeriales</taxon>
        <taxon>Apiosporaceae</taxon>
        <taxon>Apiospora</taxon>
    </lineage>
</organism>
<evidence type="ECO:0000256" key="5">
    <source>
        <dbReference type="ARBA" id="ARBA00038359"/>
    </source>
</evidence>
<dbReference type="Pfam" id="PF20684">
    <property type="entry name" value="Fung_rhodopsin"/>
    <property type="match status" value="1"/>
</dbReference>
<feature type="transmembrane region" description="Helical" evidence="7">
    <location>
        <begin position="70"/>
        <end position="92"/>
    </location>
</feature>
<evidence type="ECO:0000256" key="1">
    <source>
        <dbReference type="ARBA" id="ARBA00004141"/>
    </source>
</evidence>
<dbReference type="InterPro" id="IPR049326">
    <property type="entry name" value="Rhodopsin_dom_fungi"/>
</dbReference>
<dbReference type="PANTHER" id="PTHR33048:SF47">
    <property type="entry name" value="INTEGRAL MEMBRANE PROTEIN-RELATED"/>
    <property type="match status" value="1"/>
</dbReference>
<feature type="region of interest" description="Disordered" evidence="6">
    <location>
        <begin position="370"/>
        <end position="438"/>
    </location>
</feature>
<dbReference type="Proteomes" id="UP001433268">
    <property type="component" value="Unassembled WGS sequence"/>
</dbReference>
<feature type="transmembrane region" description="Helical" evidence="7">
    <location>
        <begin position="268"/>
        <end position="287"/>
    </location>
</feature>
<feature type="transmembrane region" description="Helical" evidence="7">
    <location>
        <begin position="34"/>
        <end position="55"/>
    </location>
</feature>
<evidence type="ECO:0000259" key="8">
    <source>
        <dbReference type="Pfam" id="PF20684"/>
    </source>
</evidence>
<feature type="compositionally biased region" description="Low complexity" evidence="6">
    <location>
        <begin position="378"/>
        <end position="420"/>
    </location>
</feature>
<feature type="compositionally biased region" description="Polar residues" evidence="6">
    <location>
        <begin position="336"/>
        <end position="350"/>
    </location>
</feature>
<comment type="caution">
    <text evidence="9">The sequence shown here is derived from an EMBL/GenBank/DDBJ whole genome shotgun (WGS) entry which is preliminary data.</text>
</comment>
<keyword evidence="10" id="KW-1185">Reference proteome</keyword>
<proteinExistence type="inferred from homology"/>
<evidence type="ECO:0000256" key="3">
    <source>
        <dbReference type="ARBA" id="ARBA00022989"/>
    </source>
</evidence>
<evidence type="ECO:0000313" key="9">
    <source>
        <dbReference type="EMBL" id="KAK8085693.1"/>
    </source>
</evidence>
<dbReference type="InterPro" id="IPR052337">
    <property type="entry name" value="SAT4-like"/>
</dbReference>
<reference evidence="9 10" key="1">
    <citation type="submission" date="2023-01" db="EMBL/GenBank/DDBJ databases">
        <title>Analysis of 21 Apiospora genomes using comparative genomics revels a genus with tremendous synthesis potential of carbohydrate active enzymes and secondary metabolites.</title>
        <authorList>
            <person name="Sorensen T."/>
        </authorList>
    </citation>
    <scope>NUCLEOTIDE SEQUENCE [LARGE SCALE GENOMIC DNA]</scope>
    <source>
        <strain evidence="9 10">CBS 114990</strain>
    </source>
</reference>
<feature type="compositionally biased region" description="Basic and acidic residues" evidence="6">
    <location>
        <begin position="426"/>
        <end position="438"/>
    </location>
</feature>
<evidence type="ECO:0000256" key="6">
    <source>
        <dbReference type="SAM" id="MobiDB-lite"/>
    </source>
</evidence>
<name>A0ABR1WQ90_9PEZI</name>
<dbReference type="PANTHER" id="PTHR33048">
    <property type="entry name" value="PTH11-LIKE INTEGRAL MEMBRANE PROTEIN (AFU_ORTHOLOGUE AFUA_5G11245)"/>
    <property type="match status" value="1"/>
</dbReference>
<evidence type="ECO:0000256" key="4">
    <source>
        <dbReference type="ARBA" id="ARBA00023136"/>
    </source>
</evidence>
<comment type="subcellular location">
    <subcellularLocation>
        <location evidence="1">Membrane</location>
        <topology evidence="1">Multi-pass membrane protein</topology>
    </subcellularLocation>
</comment>
<gene>
    <name evidence="9" type="ORF">PG997_006964</name>
</gene>
<feature type="region of interest" description="Disordered" evidence="6">
    <location>
        <begin position="450"/>
        <end position="482"/>
    </location>
</feature>
<comment type="similarity">
    <text evidence="5">Belongs to the SAT4 family.</text>
</comment>
<keyword evidence="4 7" id="KW-0472">Membrane</keyword>
<feature type="transmembrane region" description="Helical" evidence="7">
    <location>
        <begin position="191"/>
        <end position="215"/>
    </location>
</feature>
<evidence type="ECO:0000256" key="7">
    <source>
        <dbReference type="SAM" id="Phobius"/>
    </source>
</evidence>
<feature type="transmembrane region" description="Helical" evidence="7">
    <location>
        <begin position="150"/>
        <end position="171"/>
    </location>
</feature>
<keyword evidence="3 7" id="KW-1133">Transmembrane helix</keyword>
<evidence type="ECO:0000313" key="10">
    <source>
        <dbReference type="Proteomes" id="UP001433268"/>
    </source>
</evidence>
<keyword evidence="2 7" id="KW-0812">Transmembrane</keyword>
<evidence type="ECO:0000256" key="2">
    <source>
        <dbReference type="ARBA" id="ARBA00022692"/>
    </source>
</evidence>
<feature type="transmembrane region" description="Helical" evidence="7">
    <location>
        <begin position="227"/>
        <end position="248"/>
    </location>
</feature>
<protein>
    <recommendedName>
        <fullName evidence="8">Rhodopsin domain-containing protein</fullName>
    </recommendedName>
</protein>